<comment type="caution">
    <text evidence="1">The sequence shown here is derived from an EMBL/GenBank/DDBJ whole genome shotgun (WGS) entry which is preliminary data.</text>
</comment>
<accession>A0A7X0IFK9</accession>
<dbReference type="RefSeq" id="WP_184982211.1">
    <property type="nucleotide sequence ID" value="NZ_BAAALO010000061.1"/>
</dbReference>
<sequence length="386" mass="42413">MITKETVDRVIGFDGGELPVVSLYVGVCPDDGAALFTRINSLLHQIRPLAQDESIGRRARMSLRGDIDRLEHLRDLDAGRGRAGTLAVFSCSGQDLFEQVMLPRRIRDRVVVDGSAWTRPMLGVLDEYHRCCVVVTDRRSAVAWELFQDEMREIGKVEDTALRKPNYAGWYGLAEHGVRNRADDLARRHYRNTVHMITDLFRGGGHELLIIGGHPEEVPCMVEFLPRSLRERLAGTFAVDPRTATPADIRHSAEDIAERYEREEERRWVADVLERAAEGRPAAIGLDDCLWAGSVAAVQALLVQEGMTVPGVVCEESGWLAAAGDVCPLCGGPARPTPDVLGALAEAVIDEGGAVEHVVADTELKDHLVAAALRFPLPPRPERSAA</sequence>
<reference evidence="1 2" key="1">
    <citation type="submission" date="2020-08" db="EMBL/GenBank/DDBJ databases">
        <title>Sequencing the genomes of 1000 actinobacteria strains.</title>
        <authorList>
            <person name="Klenk H.-P."/>
        </authorList>
    </citation>
    <scope>NUCLEOTIDE SEQUENCE [LARGE SCALE GENOMIC DNA]</scope>
    <source>
        <strain evidence="1 2">DSM 44936</strain>
    </source>
</reference>
<name>A0A7X0IFK9_9ACTN</name>
<keyword evidence="2" id="KW-1185">Reference proteome</keyword>
<dbReference type="Gene3D" id="3.30.420.60">
    <property type="entry name" value="eRF1 domain 2"/>
    <property type="match status" value="1"/>
</dbReference>
<protein>
    <submittedName>
        <fullName evidence="1">Peptide chain release factor subunit 1</fullName>
    </submittedName>
</protein>
<proteinExistence type="predicted"/>
<dbReference type="InterPro" id="IPR041202">
    <property type="entry name" value="BaeRF_family10"/>
</dbReference>
<evidence type="ECO:0000313" key="2">
    <source>
        <dbReference type="Proteomes" id="UP000555564"/>
    </source>
</evidence>
<dbReference type="Proteomes" id="UP000555564">
    <property type="component" value="Unassembled WGS sequence"/>
</dbReference>
<evidence type="ECO:0000313" key="1">
    <source>
        <dbReference type="EMBL" id="MBB6474038.1"/>
    </source>
</evidence>
<organism evidence="1 2">
    <name type="scientific">Sphaerisporangium rubeum</name>
    <dbReference type="NCBI Taxonomy" id="321317"/>
    <lineage>
        <taxon>Bacteria</taxon>
        <taxon>Bacillati</taxon>
        <taxon>Actinomycetota</taxon>
        <taxon>Actinomycetes</taxon>
        <taxon>Streptosporangiales</taxon>
        <taxon>Streptosporangiaceae</taxon>
        <taxon>Sphaerisporangium</taxon>
    </lineage>
</organism>
<dbReference type="EMBL" id="JACHIU010000001">
    <property type="protein sequence ID" value="MBB6474038.1"/>
    <property type="molecule type" value="Genomic_DNA"/>
</dbReference>
<dbReference type="AlphaFoldDB" id="A0A7X0IFK9"/>
<dbReference type="InterPro" id="IPR042226">
    <property type="entry name" value="eFR1_2_sf"/>
</dbReference>
<dbReference type="Pfam" id="PF18854">
    <property type="entry name" value="baeRF_family10"/>
    <property type="match status" value="1"/>
</dbReference>
<gene>
    <name evidence="1" type="ORF">BJ992_003469</name>
</gene>